<keyword evidence="12 15" id="KW-0472">Membrane</keyword>
<keyword evidence="9" id="KW-0479">Metal-binding</keyword>
<evidence type="ECO:0000256" key="3">
    <source>
        <dbReference type="ARBA" id="ARBA00017053"/>
    </source>
</evidence>
<keyword evidence="10" id="KW-0476">Mercury</keyword>
<comment type="similarity">
    <text evidence="2">Belongs to the MerT family.</text>
</comment>
<organism evidence="16 17">
    <name type="scientific">Enterovirga aerilata</name>
    <dbReference type="NCBI Taxonomy" id="2730920"/>
    <lineage>
        <taxon>Bacteria</taxon>
        <taxon>Pseudomonadati</taxon>
        <taxon>Pseudomonadota</taxon>
        <taxon>Alphaproteobacteria</taxon>
        <taxon>Hyphomicrobiales</taxon>
        <taxon>Methylobacteriaceae</taxon>
        <taxon>Enterovirga</taxon>
    </lineage>
</organism>
<proteinExistence type="inferred from homology"/>
<evidence type="ECO:0000313" key="17">
    <source>
        <dbReference type="Proteomes" id="UP000564885"/>
    </source>
</evidence>
<dbReference type="Proteomes" id="UP000564885">
    <property type="component" value="Unassembled WGS sequence"/>
</dbReference>
<feature type="transmembrane region" description="Helical" evidence="15">
    <location>
        <begin position="78"/>
        <end position="98"/>
    </location>
</feature>
<dbReference type="EMBL" id="JABEPP010000004">
    <property type="protein sequence ID" value="NNM73884.1"/>
    <property type="molecule type" value="Genomic_DNA"/>
</dbReference>
<evidence type="ECO:0000256" key="13">
    <source>
        <dbReference type="ARBA" id="ARBA00030934"/>
    </source>
</evidence>
<dbReference type="GO" id="GO:0046872">
    <property type="term" value="F:metal ion binding"/>
    <property type="evidence" value="ECO:0007669"/>
    <property type="project" value="UniProtKB-KW"/>
</dbReference>
<evidence type="ECO:0000256" key="11">
    <source>
        <dbReference type="ARBA" id="ARBA00022989"/>
    </source>
</evidence>
<evidence type="ECO:0000256" key="12">
    <source>
        <dbReference type="ARBA" id="ARBA00023136"/>
    </source>
</evidence>
<comment type="function">
    <text evidence="14">Involved in mercury resistance. Probably transfers a mercuric ion from the periplasmic Hg(2+)-binding protein MerP to the cytoplasmic mercuric reductase MerA.</text>
</comment>
<evidence type="ECO:0000256" key="15">
    <source>
        <dbReference type="SAM" id="Phobius"/>
    </source>
</evidence>
<evidence type="ECO:0000256" key="9">
    <source>
        <dbReference type="ARBA" id="ARBA00022723"/>
    </source>
</evidence>
<evidence type="ECO:0000313" key="16">
    <source>
        <dbReference type="EMBL" id="NNM73884.1"/>
    </source>
</evidence>
<dbReference type="Pfam" id="PF02411">
    <property type="entry name" value="MerT"/>
    <property type="match status" value="1"/>
</dbReference>
<keyword evidence="17" id="KW-1185">Reference proteome</keyword>
<evidence type="ECO:0000256" key="14">
    <source>
        <dbReference type="ARBA" id="ARBA00045720"/>
    </source>
</evidence>
<reference evidence="16 17" key="1">
    <citation type="submission" date="2020-04" db="EMBL/GenBank/DDBJ databases">
        <title>Enterovirga sp. isolate from soil.</title>
        <authorList>
            <person name="Chea S."/>
            <person name="Kim D.-U."/>
        </authorList>
    </citation>
    <scope>NUCLEOTIDE SEQUENCE [LARGE SCALE GENOMIC DNA]</scope>
    <source>
        <strain evidence="16 17">DB1703</strain>
    </source>
</reference>
<accession>A0A849I7X9</accession>
<keyword evidence="8 15" id="KW-0812">Transmembrane</keyword>
<comment type="subcellular location">
    <subcellularLocation>
        <location evidence="1">Cell inner membrane</location>
        <topology evidence="1">Multi-pass membrane protein</topology>
    </subcellularLocation>
</comment>
<evidence type="ECO:0000256" key="6">
    <source>
        <dbReference type="ARBA" id="ARBA00022475"/>
    </source>
</evidence>
<keyword evidence="7" id="KW-0997">Cell inner membrane</keyword>
<feature type="transmembrane region" description="Helical" evidence="15">
    <location>
        <begin position="119"/>
        <end position="136"/>
    </location>
</feature>
<dbReference type="GO" id="GO:0015097">
    <property type="term" value="F:mercury ion transmembrane transporter activity"/>
    <property type="evidence" value="ECO:0007669"/>
    <property type="project" value="InterPro"/>
</dbReference>
<evidence type="ECO:0000256" key="7">
    <source>
        <dbReference type="ARBA" id="ARBA00022519"/>
    </source>
</evidence>
<sequence>MQIATMMSKPPNMVISQPHTSSLGKRLPVLSTGWLAGFGAVAGLGAVAASSCCALPVALVSLGATGAVLSGLERLTSVRPVLIGGAILAIVTAWALHSRGRSVACAGRSCEASPSSKKTVALLGVGTLLVLLALLWEPFIEPIAQTAVG</sequence>
<dbReference type="AlphaFoldDB" id="A0A849I7X9"/>
<evidence type="ECO:0000256" key="8">
    <source>
        <dbReference type="ARBA" id="ARBA00022692"/>
    </source>
</evidence>
<evidence type="ECO:0000256" key="5">
    <source>
        <dbReference type="ARBA" id="ARBA00022466"/>
    </source>
</evidence>
<dbReference type="InterPro" id="IPR003457">
    <property type="entry name" value="Transprt_MerT"/>
</dbReference>
<evidence type="ECO:0000256" key="4">
    <source>
        <dbReference type="ARBA" id="ARBA00022448"/>
    </source>
</evidence>
<name>A0A849I7X9_9HYPH</name>
<keyword evidence="11 15" id="KW-1133">Transmembrane helix</keyword>
<keyword evidence="4" id="KW-0813">Transport</keyword>
<dbReference type="GO" id="GO:0005886">
    <property type="term" value="C:plasma membrane"/>
    <property type="evidence" value="ECO:0007669"/>
    <property type="project" value="UniProtKB-SubCell"/>
</dbReference>
<evidence type="ECO:0000256" key="2">
    <source>
        <dbReference type="ARBA" id="ARBA00008224"/>
    </source>
</evidence>
<evidence type="ECO:0000256" key="1">
    <source>
        <dbReference type="ARBA" id="ARBA00004429"/>
    </source>
</evidence>
<keyword evidence="5" id="KW-0475">Mercuric resistance</keyword>
<keyword evidence="6" id="KW-1003">Cell membrane</keyword>
<protein>
    <recommendedName>
        <fullName evidence="3">Mercuric transport protein MerT</fullName>
    </recommendedName>
    <alternativeName>
        <fullName evidence="13">Mercury ion transport protein</fullName>
    </alternativeName>
</protein>
<gene>
    <name evidence="16" type="ORF">HJG44_15985</name>
</gene>
<comment type="caution">
    <text evidence="16">The sequence shown here is derived from an EMBL/GenBank/DDBJ whole genome shotgun (WGS) entry which is preliminary data.</text>
</comment>
<evidence type="ECO:0000256" key="10">
    <source>
        <dbReference type="ARBA" id="ARBA00022914"/>
    </source>
</evidence>